<evidence type="ECO:0000256" key="6">
    <source>
        <dbReference type="ARBA" id="ARBA00022448"/>
    </source>
</evidence>
<dbReference type="AlphaFoldDB" id="A0A0J8G868"/>
<feature type="transmembrane region" description="Helical" evidence="20">
    <location>
        <begin position="799"/>
        <end position="818"/>
    </location>
</feature>
<dbReference type="InterPro" id="IPR006068">
    <property type="entry name" value="ATPase_P-typ_cation-transptr_C"/>
</dbReference>
<dbReference type="InterPro" id="IPR006415">
    <property type="entry name" value="P-type_ATPase_IIIB"/>
</dbReference>
<evidence type="ECO:0000256" key="16">
    <source>
        <dbReference type="ARBA" id="ARBA00023065"/>
    </source>
</evidence>
<evidence type="ECO:0000259" key="21">
    <source>
        <dbReference type="SMART" id="SM00831"/>
    </source>
</evidence>
<dbReference type="InterPro" id="IPR059000">
    <property type="entry name" value="ATPase_P-type_domA"/>
</dbReference>
<dbReference type="Proteomes" id="UP000052258">
    <property type="component" value="Unassembled WGS sequence"/>
</dbReference>
<dbReference type="SUPFAM" id="SSF81665">
    <property type="entry name" value="Calcium ATPase, transmembrane domain M"/>
    <property type="match status" value="1"/>
</dbReference>
<keyword evidence="16" id="KW-0406">Ion transport</keyword>
<proteinExistence type="inferred from homology"/>
<dbReference type="PROSITE" id="PS00154">
    <property type="entry name" value="ATPASE_E1_E2"/>
    <property type="match status" value="1"/>
</dbReference>
<dbReference type="GO" id="GO:0015444">
    <property type="term" value="F:P-type magnesium transporter activity"/>
    <property type="evidence" value="ECO:0007669"/>
    <property type="project" value="UniProtKB-EC"/>
</dbReference>
<keyword evidence="23" id="KW-1185">Reference proteome</keyword>
<evidence type="ECO:0000256" key="19">
    <source>
        <dbReference type="ARBA" id="ARBA00047295"/>
    </source>
</evidence>
<keyword evidence="9" id="KW-0597">Phosphoprotein</keyword>
<evidence type="ECO:0000256" key="17">
    <source>
        <dbReference type="ARBA" id="ARBA00023136"/>
    </source>
</evidence>
<evidence type="ECO:0000256" key="15">
    <source>
        <dbReference type="ARBA" id="ARBA00022989"/>
    </source>
</evidence>
<keyword evidence="15 20" id="KW-1133">Transmembrane helix</keyword>
<keyword evidence="6" id="KW-0813">Transport</keyword>
<dbReference type="RefSeq" id="WP_007472039.1">
    <property type="nucleotide sequence ID" value="NZ_KQ130617.1"/>
</dbReference>
<dbReference type="SFLD" id="SFLDF00027">
    <property type="entry name" value="p-type_atpase"/>
    <property type="match status" value="1"/>
</dbReference>
<comment type="caution">
    <text evidence="22">The sequence shown here is derived from an EMBL/GenBank/DDBJ whole genome shotgun (WGS) entry which is preliminary data.</text>
</comment>
<gene>
    <name evidence="22" type="ORF">X560_1913</name>
</gene>
<dbReference type="InterPro" id="IPR004014">
    <property type="entry name" value="ATPase_P-typ_cation-transptr_N"/>
</dbReference>
<dbReference type="EC" id="7.2.2.14" evidence="4"/>
<keyword evidence="8" id="KW-0997">Cell inner membrane</keyword>
<dbReference type="PATRIC" id="fig|1430899.3.peg.1955"/>
<dbReference type="Pfam" id="PF13246">
    <property type="entry name" value="Cation_ATPase"/>
    <property type="match status" value="1"/>
</dbReference>
<evidence type="ECO:0000256" key="3">
    <source>
        <dbReference type="ARBA" id="ARBA00008746"/>
    </source>
</evidence>
<dbReference type="GO" id="GO:0005524">
    <property type="term" value="F:ATP binding"/>
    <property type="evidence" value="ECO:0007669"/>
    <property type="project" value="UniProtKB-KW"/>
</dbReference>
<evidence type="ECO:0000256" key="18">
    <source>
        <dbReference type="ARBA" id="ARBA00029806"/>
    </source>
</evidence>
<dbReference type="Gene3D" id="3.40.1110.10">
    <property type="entry name" value="Calcium-transporting ATPase, cytoplasmic domain N"/>
    <property type="match status" value="1"/>
</dbReference>
<dbReference type="Pfam" id="PF00690">
    <property type="entry name" value="Cation_ATPase_N"/>
    <property type="match status" value="1"/>
</dbReference>
<dbReference type="InterPro" id="IPR044492">
    <property type="entry name" value="P_typ_ATPase_HD_dom"/>
</dbReference>
<dbReference type="SFLD" id="SFLDG00002">
    <property type="entry name" value="C1.7:_P-type_atpase_like"/>
    <property type="match status" value="1"/>
</dbReference>
<dbReference type="SUPFAM" id="SSF56784">
    <property type="entry name" value="HAD-like"/>
    <property type="match status" value="1"/>
</dbReference>
<feature type="transmembrane region" description="Helical" evidence="20">
    <location>
        <begin position="760"/>
        <end position="778"/>
    </location>
</feature>
<dbReference type="InterPro" id="IPR001757">
    <property type="entry name" value="P_typ_ATPase"/>
</dbReference>
<dbReference type="Pfam" id="PF00689">
    <property type="entry name" value="Cation_ATPase_C"/>
    <property type="match status" value="1"/>
</dbReference>
<dbReference type="NCBIfam" id="NF011702">
    <property type="entry name" value="PRK15122.1"/>
    <property type="match status" value="1"/>
</dbReference>
<evidence type="ECO:0000256" key="11">
    <source>
        <dbReference type="ARBA" id="ARBA00022741"/>
    </source>
</evidence>
<keyword evidence="13" id="KW-0460">Magnesium</keyword>
<dbReference type="CDD" id="cd02077">
    <property type="entry name" value="P-type_ATPase_Mg"/>
    <property type="match status" value="1"/>
</dbReference>
<dbReference type="InterPro" id="IPR023298">
    <property type="entry name" value="ATPase_P-typ_TM_dom_sf"/>
</dbReference>
<dbReference type="Gene3D" id="2.70.150.10">
    <property type="entry name" value="Calcium-transporting ATPase, cytoplasmic transduction domain A"/>
    <property type="match status" value="1"/>
</dbReference>
<comment type="function">
    <text evidence="1">Mediates magnesium influx to the cytosol.</text>
</comment>
<dbReference type="NCBIfam" id="TIGR01494">
    <property type="entry name" value="ATPase_P-type"/>
    <property type="match status" value="2"/>
</dbReference>
<evidence type="ECO:0000256" key="5">
    <source>
        <dbReference type="ARBA" id="ARBA00013555"/>
    </source>
</evidence>
<evidence type="ECO:0000256" key="9">
    <source>
        <dbReference type="ARBA" id="ARBA00022553"/>
    </source>
</evidence>
<reference evidence="22 23" key="1">
    <citation type="journal article" date="2015" name="Genome Biol. Evol.">
        <title>Comparative Genomics of Listeria Sensu Lato: Genus-Wide Differences in Evolutionary Dynamics and the Progressive Gain of Complex, Potentially Pathogenicity-Related Traits through Lateral Gene Transfer.</title>
        <authorList>
            <person name="Chiara M."/>
            <person name="Caruso M."/>
            <person name="D'Erchia A.M."/>
            <person name="Manzari C."/>
            <person name="Fraccalvieri R."/>
            <person name="Goffredo E."/>
            <person name="Latorre L."/>
            <person name="Miccolupo A."/>
            <person name="Padalino I."/>
            <person name="Santagada G."/>
            <person name="Chiocco D."/>
            <person name="Pesole G."/>
            <person name="Horner D.S."/>
            <person name="Parisi A."/>
        </authorList>
    </citation>
    <scope>NUCLEOTIDE SEQUENCE [LARGE SCALE GENOMIC DNA]</scope>
    <source>
        <strain evidence="22 23">1991</strain>
    </source>
</reference>
<keyword evidence="14" id="KW-1278">Translocase</keyword>
<evidence type="ECO:0000256" key="7">
    <source>
        <dbReference type="ARBA" id="ARBA00022475"/>
    </source>
</evidence>
<dbReference type="Gene3D" id="1.20.1110.10">
    <property type="entry name" value="Calcium-transporting ATPase, transmembrane domain"/>
    <property type="match status" value="1"/>
</dbReference>
<feature type="transmembrane region" description="Helical" evidence="20">
    <location>
        <begin position="824"/>
        <end position="844"/>
    </location>
</feature>
<dbReference type="SMART" id="SM00831">
    <property type="entry name" value="Cation_ATPase_N"/>
    <property type="match status" value="1"/>
</dbReference>
<comment type="catalytic activity">
    <reaction evidence="19">
        <text>Mg(2+)(out) + ATP + H2O = Mg(2+)(in) + ADP + phosphate + H(+)</text>
        <dbReference type="Rhea" id="RHEA:10260"/>
        <dbReference type="ChEBI" id="CHEBI:15377"/>
        <dbReference type="ChEBI" id="CHEBI:15378"/>
        <dbReference type="ChEBI" id="CHEBI:18420"/>
        <dbReference type="ChEBI" id="CHEBI:30616"/>
        <dbReference type="ChEBI" id="CHEBI:43474"/>
        <dbReference type="ChEBI" id="CHEBI:456216"/>
        <dbReference type="EC" id="7.2.2.14"/>
    </reaction>
</comment>
<evidence type="ECO:0000256" key="8">
    <source>
        <dbReference type="ARBA" id="ARBA00022519"/>
    </source>
</evidence>
<evidence type="ECO:0000256" key="13">
    <source>
        <dbReference type="ARBA" id="ARBA00022842"/>
    </source>
</evidence>
<feature type="transmembrane region" description="Helical" evidence="20">
    <location>
        <begin position="86"/>
        <end position="106"/>
    </location>
</feature>
<feature type="transmembrane region" description="Helical" evidence="20">
    <location>
        <begin position="55"/>
        <end position="80"/>
    </location>
</feature>
<evidence type="ECO:0000256" key="1">
    <source>
        <dbReference type="ARBA" id="ARBA00003954"/>
    </source>
</evidence>
<evidence type="ECO:0000313" key="23">
    <source>
        <dbReference type="Proteomes" id="UP000052258"/>
    </source>
</evidence>
<dbReference type="SUPFAM" id="SSF81653">
    <property type="entry name" value="Calcium ATPase, transduction domain A"/>
    <property type="match status" value="1"/>
</dbReference>
<evidence type="ECO:0000256" key="12">
    <source>
        <dbReference type="ARBA" id="ARBA00022840"/>
    </source>
</evidence>
<dbReference type="InterPro" id="IPR018303">
    <property type="entry name" value="ATPase_P-typ_P_site"/>
</dbReference>
<evidence type="ECO:0000256" key="2">
    <source>
        <dbReference type="ARBA" id="ARBA00004429"/>
    </source>
</evidence>
<evidence type="ECO:0000313" key="22">
    <source>
        <dbReference type="EMBL" id="KMT58877.1"/>
    </source>
</evidence>
<feature type="domain" description="Cation-transporting P-type ATPase N-terminal" evidence="21">
    <location>
        <begin position="10"/>
        <end position="83"/>
    </location>
</feature>
<dbReference type="InterPro" id="IPR008250">
    <property type="entry name" value="ATPase_P-typ_transduc_dom_A_sf"/>
</dbReference>
<keyword evidence="10 20" id="KW-0812">Transmembrane</keyword>
<protein>
    <recommendedName>
        <fullName evidence="5">Magnesium-transporting ATPase, P-type 1</fullName>
        <ecNumber evidence="4">7.2.2.14</ecNumber>
    </recommendedName>
    <alternativeName>
        <fullName evidence="18">Mg(2+) transport ATPase, P-type 1</fullName>
    </alternativeName>
</protein>
<keyword evidence="7" id="KW-1003">Cell membrane</keyword>
<feature type="transmembrane region" description="Helical" evidence="20">
    <location>
        <begin position="725"/>
        <end position="748"/>
    </location>
</feature>
<dbReference type="GO" id="GO:0016887">
    <property type="term" value="F:ATP hydrolysis activity"/>
    <property type="evidence" value="ECO:0007669"/>
    <property type="project" value="InterPro"/>
</dbReference>
<dbReference type="OrthoDB" id="9760364at2"/>
<comment type="subcellular location">
    <subcellularLocation>
        <location evidence="2">Cell inner membrane</location>
        <topology evidence="2">Multi-pass membrane protein</topology>
    </subcellularLocation>
</comment>
<dbReference type="Pfam" id="PF00122">
    <property type="entry name" value="E1-E2_ATPase"/>
    <property type="match status" value="1"/>
</dbReference>
<dbReference type="Gene3D" id="3.40.50.1000">
    <property type="entry name" value="HAD superfamily/HAD-like"/>
    <property type="match status" value="1"/>
</dbReference>
<keyword evidence="17 20" id="KW-0472">Membrane</keyword>
<feature type="transmembrane region" description="Helical" evidence="20">
    <location>
        <begin position="664"/>
        <end position="681"/>
    </location>
</feature>
<name>A0A0J8G868_9LIST</name>
<organism evidence="22 23">
    <name type="scientific">Listeria fleischmannii 1991</name>
    <dbReference type="NCBI Taxonomy" id="1430899"/>
    <lineage>
        <taxon>Bacteria</taxon>
        <taxon>Bacillati</taxon>
        <taxon>Bacillota</taxon>
        <taxon>Bacilli</taxon>
        <taxon>Bacillales</taxon>
        <taxon>Listeriaceae</taxon>
        <taxon>Listeria</taxon>
    </lineage>
</organism>
<comment type="similarity">
    <text evidence="3">Belongs to the cation transport ATPase (P-type) (TC 3.A.3) family. Type IIIB subfamily.</text>
</comment>
<feature type="transmembrane region" description="Helical" evidence="20">
    <location>
        <begin position="274"/>
        <end position="300"/>
    </location>
</feature>
<dbReference type="InterPro" id="IPR023214">
    <property type="entry name" value="HAD_sf"/>
</dbReference>
<dbReference type="NCBIfam" id="TIGR01524">
    <property type="entry name" value="ATPase-IIIB_Mg"/>
    <property type="match status" value="1"/>
</dbReference>
<keyword evidence="11" id="KW-0547">Nucleotide-binding</keyword>
<evidence type="ECO:0000256" key="10">
    <source>
        <dbReference type="ARBA" id="ARBA00022692"/>
    </source>
</evidence>
<accession>A0A0J8G868</accession>
<dbReference type="EMBL" id="AZHO01000023">
    <property type="protein sequence ID" value="KMT58877.1"/>
    <property type="molecule type" value="Genomic_DNA"/>
</dbReference>
<keyword evidence="12" id="KW-0067">ATP-binding</keyword>
<feature type="transmembrane region" description="Helical" evidence="20">
    <location>
        <begin position="249"/>
        <end position="268"/>
    </location>
</feature>
<dbReference type="PANTHER" id="PTHR42861">
    <property type="entry name" value="CALCIUM-TRANSPORTING ATPASE"/>
    <property type="match status" value="1"/>
</dbReference>
<dbReference type="SFLD" id="SFLDS00003">
    <property type="entry name" value="Haloacid_Dehalogenase"/>
    <property type="match status" value="1"/>
</dbReference>
<evidence type="ECO:0000256" key="4">
    <source>
        <dbReference type="ARBA" id="ARBA00012786"/>
    </source>
</evidence>
<dbReference type="GO" id="GO:0005886">
    <property type="term" value="C:plasma membrane"/>
    <property type="evidence" value="ECO:0007669"/>
    <property type="project" value="UniProtKB-SubCell"/>
</dbReference>
<dbReference type="PRINTS" id="PR01836">
    <property type="entry name" value="MGATPASE"/>
</dbReference>
<evidence type="ECO:0000256" key="20">
    <source>
        <dbReference type="SAM" id="Phobius"/>
    </source>
</evidence>
<sequence>MRPNEVGLLKESKEKLDTLFTYYQTNGQGLNENQVKKRLVEFGYNRTKKSKPKPLYLLLAKAFNDPFIYILIVLAVISFLTSDFEAAIIMSMMILFSALISFIQSVRAQKASFSLQSFIQNKTTVIRNNKKQEIDTKYLVQGDILHLSTGAMVPADVRIFEAQDLFINQSMLTGESLPVEKYDFPDEKSDTILGSHNLSFMGTDVVSGTGRAIVLRTGDHTIFGELAEIATQTRGDTSFDKGVRSISKLLFYLMLVMVPIVFAINGFLKGDWLQAFMFSVAVAVGLTPEMLPMIVNTNLAKGAIKMAKKKVIVKELSAIQNLGAMDILCTDKTGTLTCDKISLVKHVTTTGKQSMEVLELAFLNSYYQTGYKNVLDYAVIKHTEKKSGQLRNLKRMQKLDEIPFDFERRLLSVVIRERSADRLITKGAVLEVFQICTHFDADGQIKELTEEDKIKFQAFSEELNKAGMRVIAICYKDKPKASTFSKNDEESMILKGFIGFLDPVKSSAKYAIESLTQKGVHIKVLTGDNEIVTKKICEDVGIPNERFLLGSQIEKMTDCELHEALVKVSILAKLSPLQKARIVAVLKRNNHTVGFMGDGMNDAPALRKADVGISVDTATDITKDASSIILLEKSLTILEQGLAEGRTVFGNILKYMKMTASSNFGNVFSVLVASAFLPFLPMLSIHLLLQNLLYDVSQLTLPWDRMDDSFLKKPRKWNTKNMLRFIVTIGPVSSVFDILTFLVMWFVFKANTVGEQALFQSGWFVVGLLTQTLVVHMIRTEKIPFIESVATKPVMLSTCCVMGLGLVIPFTGFGHAIGLVDLPALYFGFLVCILISYMVTIQIVKHIYIKKFQDWI</sequence>
<dbReference type="InterPro" id="IPR023299">
    <property type="entry name" value="ATPase_P-typ_cyto_dom_N"/>
</dbReference>
<dbReference type="InterPro" id="IPR036412">
    <property type="entry name" value="HAD-like_sf"/>
</dbReference>
<evidence type="ECO:0000256" key="14">
    <source>
        <dbReference type="ARBA" id="ARBA00022967"/>
    </source>
</evidence>